<comment type="caution">
    <text evidence="9">The sequence shown here is derived from an EMBL/GenBank/DDBJ whole genome shotgun (WGS) entry which is preliminary data.</text>
</comment>
<feature type="domain" description="RNA polymerase Rpb1" evidence="8">
    <location>
        <begin position="31"/>
        <end position="102"/>
    </location>
</feature>
<evidence type="ECO:0000256" key="3">
    <source>
        <dbReference type="ARBA" id="ARBA00022640"/>
    </source>
</evidence>
<evidence type="ECO:0000256" key="2">
    <source>
        <dbReference type="ARBA" id="ARBA00022478"/>
    </source>
</evidence>
<dbReference type="GO" id="GO:0006351">
    <property type="term" value="P:DNA-templated transcription"/>
    <property type="evidence" value="ECO:0007669"/>
    <property type="project" value="InterPro"/>
</dbReference>
<evidence type="ECO:0000313" key="9">
    <source>
        <dbReference type="EMBL" id="EPS73504.1"/>
    </source>
</evidence>
<keyword evidence="3" id="KW-0934">Plastid</keyword>
<evidence type="ECO:0000256" key="1">
    <source>
        <dbReference type="ARBA" id="ARBA00012418"/>
    </source>
</evidence>
<dbReference type="Gene3D" id="1.10.1790.20">
    <property type="match status" value="1"/>
</dbReference>
<dbReference type="InterPro" id="IPR007081">
    <property type="entry name" value="RNA_pol_Rpb1_5"/>
</dbReference>
<dbReference type="OrthoDB" id="498011at2759"/>
<keyword evidence="7" id="KW-0804">Transcription</keyword>
<keyword evidence="4" id="KW-0808">Transferase</keyword>
<dbReference type="GO" id="GO:0000428">
    <property type="term" value="C:DNA-directed RNA polymerase complex"/>
    <property type="evidence" value="ECO:0007669"/>
    <property type="project" value="UniProtKB-KW"/>
</dbReference>
<evidence type="ECO:0000256" key="5">
    <source>
        <dbReference type="ARBA" id="ARBA00022695"/>
    </source>
</evidence>
<dbReference type="GO" id="GO:0003677">
    <property type="term" value="F:DNA binding"/>
    <property type="evidence" value="ECO:0007669"/>
    <property type="project" value="InterPro"/>
</dbReference>
<dbReference type="InterPro" id="IPR050254">
    <property type="entry name" value="RNA_pol_beta''_euk"/>
</dbReference>
<keyword evidence="10" id="KW-1185">Reference proteome</keyword>
<dbReference type="PANTHER" id="PTHR34995:SF1">
    <property type="entry name" value="DNA-DIRECTED RNA POLYMERASE SUBUNIT BETA"/>
    <property type="match status" value="1"/>
</dbReference>
<dbReference type="Proteomes" id="UP000015453">
    <property type="component" value="Unassembled WGS sequence"/>
</dbReference>
<evidence type="ECO:0000256" key="4">
    <source>
        <dbReference type="ARBA" id="ARBA00022679"/>
    </source>
</evidence>
<dbReference type="AlphaFoldDB" id="S8D157"/>
<feature type="non-terminal residue" evidence="9">
    <location>
        <position position="1"/>
    </location>
</feature>
<keyword evidence="6" id="KW-0862">Zinc</keyword>
<organism evidence="9 10">
    <name type="scientific">Genlisea aurea</name>
    <dbReference type="NCBI Taxonomy" id="192259"/>
    <lineage>
        <taxon>Eukaryota</taxon>
        <taxon>Viridiplantae</taxon>
        <taxon>Streptophyta</taxon>
        <taxon>Embryophyta</taxon>
        <taxon>Tracheophyta</taxon>
        <taxon>Spermatophyta</taxon>
        <taxon>Magnoliopsida</taxon>
        <taxon>eudicotyledons</taxon>
        <taxon>Gunneridae</taxon>
        <taxon>Pentapetalae</taxon>
        <taxon>asterids</taxon>
        <taxon>lamiids</taxon>
        <taxon>Lamiales</taxon>
        <taxon>Lentibulariaceae</taxon>
        <taxon>Genlisea</taxon>
    </lineage>
</organism>
<evidence type="ECO:0000259" key="8">
    <source>
        <dbReference type="Pfam" id="PF04998"/>
    </source>
</evidence>
<keyword evidence="2" id="KW-0240">DNA-directed RNA polymerase</keyword>
<dbReference type="SUPFAM" id="SSF64484">
    <property type="entry name" value="beta and beta-prime subunits of DNA dependent RNA-polymerase"/>
    <property type="match status" value="1"/>
</dbReference>
<sequence length="116" mass="13339">HESEKTKDIVQGLPKIEQILEAKKTTNLEKINKNPHEKLNNIFSKLKTKFDNKTSTRIAIQKVQQSLVKKIQDVYKSQGIKIANKHIEVIVKQMTNRVVIKEKGEIEVLPGEIIEL</sequence>
<accession>S8D157</accession>
<dbReference type="PANTHER" id="PTHR34995">
    <property type="entry name" value="DNA-DIRECTED RNA POLYMERASE SUBUNIT BETA"/>
    <property type="match status" value="1"/>
</dbReference>
<dbReference type="EC" id="2.7.7.6" evidence="1"/>
<evidence type="ECO:0000313" key="10">
    <source>
        <dbReference type="Proteomes" id="UP000015453"/>
    </source>
</evidence>
<feature type="non-terminal residue" evidence="9">
    <location>
        <position position="116"/>
    </location>
</feature>
<gene>
    <name evidence="9" type="ORF">M569_01285</name>
</gene>
<evidence type="ECO:0000256" key="7">
    <source>
        <dbReference type="ARBA" id="ARBA00023163"/>
    </source>
</evidence>
<keyword evidence="5" id="KW-0548">Nucleotidyltransferase</keyword>
<dbReference type="GO" id="GO:0003899">
    <property type="term" value="F:DNA-directed RNA polymerase activity"/>
    <property type="evidence" value="ECO:0007669"/>
    <property type="project" value="UniProtKB-EC"/>
</dbReference>
<proteinExistence type="predicted"/>
<name>S8D157_9LAMI</name>
<evidence type="ECO:0000256" key="6">
    <source>
        <dbReference type="ARBA" id="ARBA00022833"/>
    </source>
</evidence>
<protein>
    <recommendedName>
        <fullName evidence="1">DNA-directed RNA polymerase</fullName>
        <ecNumber evidence="1">2.7.7.6</ecNumber>
    </recommendedName>
</protein>
<reference evidence="9 10" key="1">
    <citation type="journal article" date="2013" name="BMC Genomics">
        <title>The miniature genome of a carnivorous plant Genlisea aurea contains a low number of genes and short non-coding sequences.</title>
        <authorList>
            <person name="Leushkin E.V."/>
            <person name="Sutormin R.A."/>
            <person name="Nabieva E.R."/>
            <person name="Penin A.A."/>
            <person name="Kondrashov A.S."/>
            <person name="Logacheva M.D."/>
        </authorList>
    </citation>
    <scope>NUCLEOTIDE SEQUENCE [LARGE SCALE GENOMIC DNA]</scope>
</reference>
<dbReference type="EMBL" id="AUSU01000416">
    <property type="protein sequence ID" value="EPS73504.1"/>
    <property type="molecule type" value="Genomic_DNA"/>
</dbReference>
<dbReference type="Pfam" id="PF04998">
    <property type="entry name" value="RNA_pol_Rpb1_5"/>
    <property type="match status" value="1"/>
</dbReference>